<dbReference type="SUPFAM" id="SSF50447">
    <property type="entry name" value="Translation proteins"/>
    <property type="match status" value="1"/>
</dbReference>
<organism evidence="2 3">
    <name type="scientific">Candidatus Giovannonibacteria bacterium RIFCSPHIGHO2_02_FULL_46_20</name>
    <dbReference type="NCBI Taxonomy" id="1798338"/>
    <lineage>
        <taxon>Bacteria</taxon>
        <taxon>Candidatus Giovannoniibacteriota</taxon>
    </lineage>
</organism>
<dbReference type="InterPro" id="IPR029459">
    <property type="entry name" value="EFTU-type"/>
</dbReference>
<protein>
    <recommendedName>
        <fullName evidence="1">Elongation factor Tu-type domain-containing protein</fullName>
    </recommendedName>
</protein>
<dbReference type="InterPro" id="IPR009000">
    <property type="entry name" value="Transl_B-barrel_sf"/>
</dbReference>
<feature type="domain" description="Elongation factor Tu-type" evidence="1">
    <location>
        <begin position="18"/>
        <end position="81"/>
    </location>
</feature>
<accession>A0A1F5WDE7</accession>
<dbReference type="EMBL" id="MFHQ01000039">
    <property type="protein sequence ID" value="OGF73623.1"/>
    <property type="molecule type" value="Genomic_DNA"/>
</dbReference>
<dbReference type="GO" id="GO:0005525">
    <property type="term" value="F:GTP binding"/>
    <property type="evidence" value="ECO:0007669"/>
    <property type="project" value="UniProtKB-KW"/>
</dbReference>
<gene>
    <name evidence="2" type="ORF">A3J56_00585</name>
</gene>
<dbReference type="GO" id="GO:0006412">
    <property type="term" value="P:translation"/>
    <property type="evidence" value="ECO:0007669"/>
    <property type="project" value="UniProtKB-KW"/>
</dbReference>
<name>A0A1F5WDE7_9BACT</name>
<dbReference type="STRING" id="1798338.A3J56_00585"/>
<dbReference type="Proteomes" id="UP000178406">
    <property type="component" value="Unassembled WGS sequence"/>
</dbReference>
<dbReference type="Gene3D" id="2.40.30.10">
    <property type="entry name" value="Translation factors"/>
    <property type="match status" value="1"/>
</dbReference>
<reference evidence="2 3" key="1">
    <citation type="journal article" date="2016" name="Nat. Commun.">
        <title>Thousands of microbial genomes shed light on interconnected biogeochemical processes in an aquifer system.</title>
        <authorList>
            <person name="Anantharaman K."/>
            <person name="Brown C.T."/>
            <person name="Hug L.A."/>
            <person name="Sharon I."/>
            <person name="Castelle C.J."/>
            <person name="Probst A.J."/>
            <person name="Thomas B.C."/>
            <person name="Singh A."/>
            <person name="Wilkins M.J."/>
            <person name="Karaoz U."/>
            <person name="Brodie E.L."/>
            <person name="Williams K.H."/>
            <person name="Hubbard S.S."/>
            <person name="Banfield J.F."/>
        </authorList>
    </citation>
    <scope>NUCLEOTIDE SEQUENCE [LARGE SCALE GENOMIC DNA]</scope>
</reference>
<evidence type="ECO:0000259" key="1">
    <source>
        <dbReference type="Pfam" id="PF14578"/>
    </source>
</evidence>
<evidence type="ECO:0000313" key="2">
    <source>
        <dbReference type="EMBL" id="OGF73623.1"/>
    </source>
</evidence>
<dbReference type="AlphaFoldDB" id="A0A1F5WDE7"/>
<sequence length="85" mass="9312">MPIEEKEVGKVIHWYDKIGVAVVKLSGALKQGDKIRVRRGEELADDSVLSMQVDHKDVESARAGDEIAIKLSGKAKEGAHICKTE</sequence>
<evidence type="ECO:0000313" key="3">
    <source>
        <dbReference type="Proteomes" id="UP000178406"/>
    </source>
</evidence>
<comment type="caution">
    <text evidence="2">The sequence shown here is derived from an EMBL/GenBank/DDBJ whole genome shotgun (WGS) entry which is preliminary data.</text>
</comment>
<proteinExistence type="predicted"/>
<dbReference type="Pfam" id="PF14578">
    <property type="entry name" value="GTP_EFTU_D4"/>
    <property type="match status" value="1"/>
</dbReference>